<dbReference type="Pfam" id="PF07690">
    <property type="entry name" value="MFS_1"/>
    <property type="match status" value="1"/>
</dbReference>
<evidence type="ECO:0000313" key="7">
    <source>
        <dbReference type="EMBL" id="CAD9405665.1"/>
    </source>
</evidence>
<evidence type="ECO:0008006" key="8">
    <source>
        <dbReference type="Google" id="ProtNLM"/>
    </source>
</evidence>
<reference evidence="7" key="1">
    <citation type="submission" date="2021-01" db="EMBL/GenBank/DDBJ databases">
        <authorList>
            <person name="Corre E."/>
            <person name="Pelletier E."/>
            <person name="Niang G."/>
            <person name="Scheremetjew M."/>
            <person name="Finn R."/>
            <person name="Kale V."/>
            <person name="Holt S."/>
            <person name="Cochrane G."/>
            <person name="Meng A."/>
            <person name="Brown T."/>
            <person name="Cohen L."/>
        </authorList>
    </citation>
    <scope>NUCLEOTIDE SEQUENCE</scope>
    <source>
        <strain evidence="7">CCMP1381</strain>
    </source>
</reference>
<keyword evidence="4 6" id="KW-0472">Membrane</keyword>
<comment type="subcellular location">
    <subcellularLocation>
        <location evidence="1">Membrane</location>
        <topology evidence="1">Multi-pass membrane protein</topology>
    </subcellularLocation>
</comment>
<keyword evidence="3 6" id="KW-1133">Transmembrane helix</keyword>
<feature type="compositionally biased region" description="Polar residues" evidence="5">
    <location>
        <begin position="1"/>
        <end position="11"/>
    </location>
</feature>
<feature type="transmembrane region" description="Helical" evidence="6">
    <location>
        <begin position="75"/>
        <end position="94"/>
    </location>
</feature>
<feature type="transmembrane region" description="Helical" evidence="6">
    <location>
        <begin position="294"/>
        <end position="313"/>
    </location>
</feature>
<dbReference type="GO" id="GO:0016020">
    <property type="term" value="C:membrane"/>
    <property type="evidence" value="ECO:0007669"/>
    <property type="project" value="UniProtKB-SubCell"/>
</dbReference>
<keyword evidence="2 6" id="KW-0812">Transmembrane</keyword>
<evidence type="ECO:0000256" key="2">
    <source>
        <dbReference type="ARBA" id="ARBA00022692"/>
    </source>
</evidence>
<organism evidence="7">
    <name type="scientific">Octactis speculum</name>
    <dbReference type="NCBI Taxonomy" id="3111310"/>
    <lineage>
        <taxon>Eukaryota</taxon>
        <taxon>Sar</taxon>
        <taxon>Stramenopiles</taxon>
        <taxon>Ochrophyta</taxon>
        <taxon>Dictyochophyceae</taxon>
        <taxon>Dictyochales</taxon>
        <taxon>Dictyochaceae</taxon>
        <taxon>Octactis</taxon>
    </lineage>
</organism>
<dbReference type="InterPro" id="IPR049680">
    <property type="entry name" value="FLVCR1-2_SLC49-like"/>
</dbReference>
<evidence type="ECO:0000256" key="6">
    <source>
        <dbReference type="SAM" id="Phobius"/>
    </source>
</evidence>
<evidence type="ECO:0000256" key="4">
    <source>
        <dbReference type="ARBA" id="ARBA00023136"/>
    </source>
</evidence>
<dbReference type="EMBL" id="HBGS01018656">
    <property type="protein sequence ID" value="CAD9405665.1"/>
    <property type="molecule type" value="Transcribed_RNA"/>
</dbReference>
<dbReference type="InterPro" id="IPR011701">
    <property type="entry name" value="MFS"/>
</dbReference>
<feature type="transmembrane region" description="Helical" evidence="6">
    <location>
        <begin position="424"/>
        <end position="442"/>
    </location>
</feature>
<dbReference type="SUPFAM" id="SSF103473">
    <property type="entry name" value="MFS general substrate transporter"/>
    <property type="match status" value="1"/>
</dbReference>
<protein>
    <recommendedName>
        <fullName evidence="8">Major facilitator superfamily (MFS) profile domain-containing protein</fullName>
    </recommendedName>
</protein>
<gene>
    <name evidence="7" type="ORF">DSPE1174_LOCUS9764</name>
</gene>
<evidence type="ECO:0000256" key="5">
    <source>
        <dbReference type="SAM" id="MobiDB-lite"/>
    </source>
</evidence>
<dbReference type="Gene3D" id="1.20.1250.20">
    <property type="entry name" value="MFS general substrate transporter like domains"/>
    <property type="match status" value="2"/>
</dbReference>
<dbReference type="GO" id="GO:0022857">
    <property type="term" value="F:transmembrane transporter activity"/>
    <property type="evidence" value="ECO:0007669"/>
    <property type="project" value="InterPro"/>
</dbReference>
<feature type="transmembrane region" description="Helical" evidence="6">
    <location>
        <begin position="320"/>
        <end position="339"/>
    </location>
</feature>
<feature type="transmembrane region" description="Helical" evidence="6">
    <location>
        <begin position="351"/>
        <end position="374"/>
    </location>
</feature>
<feature type="region of interest" description="Disordered" evidence="5">
    <location>
        <begin position="1"/>
        <end position="29"/>
    </location>
</feature>
<proteinExistence type="predicted"/>
<evidence type="ECO:0000256" key="1">
    <source>
        <dbReference type="ARBA" id="ARBA00004141"/>
    </source>
</evidence>
<evidence type="ECO:0000256" key="3">
    <source>
        <dbReference type="ARBA" id="ARBA00022989"/>
    </source>
</evidence>
<dbReference type="PANTHER" id="PTHR10924:SF6">
    <property type="entry name" value="SOLUTE CARRIER FAMILY 49 MEMBER A3"/>
    <property type="match status" value="1"/>
</dbReference>
<feature type="transmembrane region" description="Helical" evidence="6">
    <location>
        <begin position="35"/>
        <end position="55"/>
    </location>
</feature>
<dbReference type="InterPro" id="IPR036259">
    <property type="entry name" value="MFS_trans_sf"/>
</dbReference>
<dbReference type="AlphaFoldDB" id="A0A7S2BSU4"/>
<accession>A0A7S2BSU4</accession>
<name>A0A7S2BSU4_9STRA</name>
<sequence length="470" mass="51056">MNQLPTKTPLSCDSLVSADNESEGSKEFGPSPQRWIVLIAFSFLTGLNSLMYITFAPIRPGVMAYYGVSGNSVDWLSMIFMASYPLVFAPMSWYIETGGEAFKNGLRVASVINVVGSILRYLSVINKSFLSLFIGQCLTSTAQGFTLGAPPQLSGLWFEEHERGFATGVSVLANQAGPAFAFFLSPALVDGDSGDGMALLLFSEATAMCASAVLVWCVIPSHPPRPPSASNLRADMEKQSFRDYCRNLWKVQGSREVFFLSVAYGLCVGVLYAVETLLETLLPSESFVQRSYLGVVMLFACMYGAVVGGWLVDYSQEHKIVTIGLTSATTFLIGVIAVLSCDEASNLMYVLLYILFALVGTFLGAIVTAGFEWGSKLVSNGVVGFNQRAVSESTIAGVLNVWAQLMGVLVICGLEYSLEFLSTFTAWILLVGIMGFSTSFFFHIKDGKHQRLVTRVEITYNGDMDLVCQA</sequence>
<dbReference type="PANTHER" id="PTHR10924">
    <property type="entry name" value="MAJOR FACILITATOR SUPERFAMILY PROTEIN-RELATED"/>
    <property type="match status" value="1"/>
</dbReference>
<feature type="transmembrane region" description="Helical" evidence="6">
    <location>
        <begin position="257"/>
        <end position="274"/>
    </location>
</feature>
<feature type="transmembrane region" description="Helical" evidence="6">
    <location>
        <begin position="395"/>
        <end position="418"/>
    </location>
</feature>